<sequence length="230" mass="28484">MVFFRNKKKFERAQIHQQRTQDELDELKRQHDYDEEQRKKTQSRQQEEWRKEKARQEEERQKMQHQMMLEREDNRRREEERQRAEVERQRAAEESRLRAQENEERKRRIIQEKQIADRKLEEEKRLRIKQASSETLRDLRELIRDRYELDVKIWGLRGARKPDHPIVQKKMVKSDAVMEEILHMVSLWGDNSDNNWNPVEWEKVNIIRTKLEDGGHRVWANDPPWADNER</sequence>
<feature type="compositionally biased region" description="Basic and acidic residues" evidence="1">
    <location>
        <begin position="11"/>
        <end position="104"/>
    </location>
</feature>
<keyword evidence="3" id="KW-1185">Reference proteome</keyword>
<evidence type="ECO:0000313" key="3">
    <source>
        <dbReference type="Proteomes" id="UP000813461"/>
    </source>
</evidence>
<gene>
    <name evidence="2" type="ORF">FB567DRAFT_537431</name>
</gene>
<dbReference type="EMBL" id="JAGMVJ010000022">
    <property type="protein sequence ID" value="KAH7073279.1"/>
    <property type="molecule type" value="Genomic_DNA"/>
</dbReference>
<feature type="compositionally biased region" description="Basic residues" evidence="1">
    <location>
        <begin position="1"/>
        <end position="10"/>
    </location>
</feature>
<protein>
    <submittedName>
        <fullName evidence="2">Uncharacterized protein</fullName>
    </submittedName>
</protein>
<feature type="region of interest" description="Disordered" evidence="1">
    <location>
        <begin position="1"/>
        <end position="104"/>
    </location>
</feature>
<reference evidence="2" key="1">
    <citation type="journal article" date="2021" name="Nat. Commun.">
        <title>Genetic determinants of endophytism in the Arabidopsis root mycobiome.</title>
        <authorList>
            <person name="Mesny F."/>
            <person name="Miyauchi S."/>
            <person name="Thiergart T."/>
            <person name="Pickel B."/>
            <person name="Atanasova L."/>
            <person name="Karlsson M."/>
            <person name="Huettel B."/>
            <person name="Barry K.W."/>
            <person name="Haridas S."/>
            <person name="Chen C."/>
            <person name="Bauer D."/>
            <person name="Andreopoulos W."/>
            <person name="Pangilinan J."/>
            <person name="LaButti K."/>
            <person name="Riley R."/>
            <person name="Lipzen A."/>
            <person name="Clum A."/>
            <person name="Drula E."/>
            <person name="Henrissat B."/>
            <person name="Kohler A."/>
            <person name="Grigoriev I.V."/>
            <person name="Martin F.M."/>
            <person name="Hacquard S."/>
        </authorList>
    </citation>
    <scope>NUCLEOTIDE SEQUENCE</scope>
    <source>
        <strain evidence="2">MPI-SDFR-AT-0120</strain>
    </source>
</reference>
<proteinExistence type="predicted"/>
<evidence type="ECO:0000313" key="2">
    <source>
        <dbReference type="EMBL" id="KAH7073279.1"/>
    </source>
</evidence>
<name>A0A8K0QXD2_9PLEO</name>
<dbReference type="AlphaFoldDB" id="A0A8K0QXD2"/>
<evidence type="ECO:0000256" key="1">
    <source>
        <dbReference type="SAM" id="MobiDB-lite"/>
    </source>
</evidence>
<comment type="caution">
    <text evidence="2">The sequence shown here is derived from an EMBL/GenBank/DDBJ whole genome shotgun (WGS) entry which is preliminary data.</text>
</comment>
<accession>A0A8K0QXD2</accession>
<dbReference type="Proteomes" id="UP000813461">
    <property type="component" value="Unassembled WGS sequence"/>
</dbReference>
<organism evidence="2 3">
    <name type="scientific">Paraphoma chrysanthemicola</name>
    <dbReference type="NCBI Taxonomy" id="798071"/>
    <lineage>
        <taxon>Eukaryota</taxon>
        <taxon>Fungi</taxon>
        <taxon>Dikarya</taxon>
        <taxon>Ascomycota</taxon>
        <taxon>Pezizomycotina</taxon>
        <taxon>Dothideomycetes</taxon>
        <taxon>Pleosporomycetidae</taxon>
        <taxon>Pleosporales</taxon>
        <taxon>Pleosporineae</taxon>
        <taxon>Phaeosphaeriaceae</taxon>
        <taxon>Paraphoma</taxon>
    </lineage>
</organism>
<dbReference type="OrthoDB" id="4127862at2759"/>